<sequence>MDDEYLFVPLDGGRHKKILRSQLIYIEGGRDYRKIVTESRTYHTKRSMDQLAAMLNGKGFCRIHRSYIISFAHLTLVEHYWVTIHDKNLPISDSYRKAFFDQITLLS</sequence>
<reference evidence="2 3" key="1">
    <citation type="submission" date="2019-01" db="EMBL/GenBank/DDBJ databases">
        <title>Filimonas sp. strain TTM-71.</title>
        <authorList>
            <person name="Chen W.-M."/>
        </authorList>
    </citation>
    <scope>NUCLEOTIDE SEQUENCE [LARGE SCALE GENOMIC DNA]</scope>
    <source>
        <strain evidence="2 3">TTM-71</strain>
    </source>
</reference>
<dbReference type="Gene3D" id="2.40.50.1020">
    <property type="entry name" value="LytTr DNA-binding domain"/>
    <property type="match status" value="1"/>
</dbReference>
<feature type="domain" description="HTH LytTR-type" evidence="1">
    <location>
        <begin position="13"/>
        <end position="104"/>
    </location>
</feature>
<dbReference type="RefSeq" id="WP_129003084.1">
    <property type="nucleotide sequence ID" value="NZ_SDHZ01000001.1"/>
</dbReference>
<gene>
    <name evidence="2" type="ORF">ESB13_11310</name>
</gene>
<name>A0A4Q1DCS5_9BACT</name>
<keyword evidence="3" id="KW-1185">Reference proteome</keyword>
<evidence type="ECO:0000259" key="1">
    <source>
        <dbReference type="SMART" id="SM00850"/>
    </source>
</evidence>
<dbReference type="SMART" id="SM00850">
    <property type="entry name" value="LytTR"/>
    <property type="match status" value="1"/>
</dbReference>
<dbReference type="InterPro" id="IPR007492">
    <property type="entry name" value="LytTR_DNA-bd_dom"/>
</dbReference>
<proteinExistence type="predicted"/>
<evidence type="ECO:0000313" key="2">
    <source>
        <dbReference type="EMBL" id="RXK87334.1"/>
    </source>
</evidence>
<accession>A0A4Q1DCS5</accession>
<dbReference type="Pfam" id="PF04397">
    <property type="entry name" value="LytTR"/>
    <property type="match status" value="1"/>
</dbReference>
<dbReference type="EMBL" id="SDHZ01000001">
    <property type="protein sequence ID" value="RXK87334.1"/>
    <property type="molecule type" value="Genomic_DNA"/>
</dbReference>
<evidence type="ECO:0000313" key="3">
    <source>
        <dbReference type="Proteomes" id="UP000290545"/>
    </source>
</evidence>
<dbReference type="Proteomes" id="UP000290545">
    <property type="component" value="Unassembled WGS sequence"/>
</dbReference>
<dbReference type="AlphaFoldDB" id="A0A4Q1DCS5"/>
<comment type="caution">
    <text evidence="2">The sequence shown here is derived from an EMBL/GenBank/DDBJ whole genome shotgun (WGS) entry which is preliminary data.</text>
</comment>
<organism evidence="2 3">
    <name type="scientific">Filimonas effusa</name>
    <dbReference type="NCBI Taxonomy" id="2508721"/>
    <lineage>
        <taxon>Bacteria</taxon>
        <taxon>Pseudomonadati</taxon>
        <taxon>Bacteroidota</taxon>
        <taxon>Chitinophagia</taxon>
        <taxon>Chitinophagales</taxon>
        <taxon>Chitinophagaceae</taxon>
        <taxon>Filimonas</taxon>
    </lineage>
</organism>
<protein>
    <submittedName>
        <fullName evidence="2">LytTR family transcriptional regulator</fullName>
    </submittedName>
</protein>
<dbReference type="GO" id="GO:0003677">
    <property type="term" value="F:DNA binding"/>
    <property type="evidence" value="ECO:0007669"/>
    <property type="project" value="InterPro"/>
</dbReference>
<dbReference type="OrthoDB" id="679591at2"/>